<dbReference type="PANTHER" id="PTHR26312:SF222">
    <property type="entry name" value="EXPRESSED PROTEIN"/>
    <property type="match status" value="1"/>
</dbReference>
<accession>A0A8T1WXV1</accession>
<dbReference type="Proteomes" id="UP000693981">
    <property type="component" value="Unassembled WGS sequence"/>
</dbReference>
<dbReference type="AlphaFoldDB" id="A0A8T1WXV1"/>
<dbReference type="PANTHER" id="PTHR26312">
    <property type="entry name" value="TETRATRICOPEPTIDE REPEAT PROTEIN 5"/>
    <property type="match status" value="1"/>
</dbReference>
<dbReference type="InterPro" id="IPR019734">
    <property type="entry name" value="TPR_rpt"/>
</dbReference>
<keyword evidence="1" id="KW-0802">TPR repeat</keyword>
<proteinExistence type="predicted"/>
<evidence type="ECO:0000256" key="1">
    <source>
        <dbReference type="PROSITE-ProRule" id="PRU00339"/>
    </source>
</evidence>
<dbReference type="PROSITE" id="PS50005">
    <property type="entry name" value="TPR"/>
    <property type="match status" value="1"/>
</dbReference>
<protein>
    <submittedName>
        <fullName evidence="2">Uncharacterized protein</fullName>
    </submittedName>
</protein>
<gene>
    <name evidence="2" type="ORF">PHYBOEH_011863</name>
</gene>
<name>A0A8T1WXV1_9STRA</name>
<comment type="caution">
    <text evidence="2">The sequence shown here is derived from an EMBL/GenBank/DDBJ whole genome shotgun (WGS) entry which is preliminary data.</text>
</comment>
<organism evidence="2 3">
    <name type="scientific">Phytophthora boehmeriae</name>
    <dbReference type="NCBI Taxonomy" id="109152"/>
    <lineage>
        <taxon>Eukaryota</taxon>
        <taxon>Sar</taxon>
        <taxon>Stramenopiles</taxon>
        <taxon>Oomycota</taxon>
        <taxon>Peronosporomycetes</taxon>
        <taxon>Peronosporales</taxon>
        <taxon>Peronosporaceae</taxon>
        <taxon>Phytophthora</taxon>
    </lineage>
</organism>
<reference evidence="2" key="1">
    <citation type="submission" date="2021-02" db="EMBL/GenBank/DDBJ databases">
        <authorList>
            <person name="Palmer J.M."/>
        </authorList>
    </citation>
    <scope>NUCLEOTIDE SEQUENCE</scope>
    <source>
        <strain evidence="2">SCRP23</strain>
    </source>
</reference>
<feature type="repeat" description="TPR" evidence="1">
    <location>
        <begin position="225"/>
        <end position="258"/>
    </location>
</feature>
<evidence type="ECO:0000313" key="3">
    <source>
        <dbReference type="Proteomes" id="UP000693981"/>
    </source>
</evidence>
<dbReference type="OrthoDB" id="78236at2759"/>
<sequence length="285" mass="31884">MAVSFRIQQDRVSLEIPACFGASSSDTTPRTPSPADKLGMKAQFMQKSKRNPAEIIEVYDKALELDGNHAANIGNYALFLCTTCSQMDQAELYFKRALDVDPANAKNLANYGNFLRCVRKDFPASEACYKRAMDAAPNDVGILGGYADLLAAKESGDAQNLEMARKLLEKALGIHPTHTRNRLRLAMVLSNLEDNEEADRCFKALLASVSQQKANDNQIKQETLVSIYGNYASFLFRRGQWARAKHLYDKAVKVDPQHPWLLRNFSCFLRESRQVLSPRGETTAL</sequence>
<keyword evidence="3" id="KW-1185">Reference proteome</keyword>
<evidence type="ECO:0000313" key="2">
    <source>
        <dbReference type="EMBL" id="KAG7398031.1"/>
    </source>
</evidence>
<dbReference type="EMBL" id="JAGDFL010000093">
    <property type="protein sequence ID" value="KAG7398031.1"/>
    <property type="molecule type" value="Genomic_DNA"/>
</dbReference>